<feature type="region of interest" description="Disordered" evidence="1">
    <location>
        <begin position="224"/>
        <end position="262"/>
    </location>
</feature>
<feature type="compositionally biased region" description="Basic and acidic residues" evidence="1">
    <location>
        <begin position="143"/>
        <end position="155"/>
    </location>
</feature>
<gene>
    <name evidence="2" type="ORF">BDD21_3160</name>
</gene>
<feature type="region of interest" description="Disordered" evidence="1">
    <location>
        <begin position="139"/>
        <end position="168"/>
    </location>
</feature>
<reference evidence="2 3" key="1">
    <citation type="submission" date="2018-10" db="EMBL/GenBank/DDBJ databases">
        <title>Genomic Encyclopedia of Archaeal and Bacterial Type Strains, Phase II (KMG-II): from individual species to whole genera.</title>
        <authorList>
            <person name="Goeker M."/>
        </authorList>
    </citation>
    <scope>NUCLEOTIDE SEQUENCE [LARGE SCALE GENOMIC DNA]</scope>
    <source>
        <strain evidence="2 3">DSM 235</strain>
    </source>
</reference>
<keyword evidence="3" id="KW-1185">Reference proteome</keyword>
<name>A0A495VD00_9GAMM</name>
<dbReference type="AlphaFoldDB" id="A0A495VD00"/>
<evidence type="ECO:0000313" key="3">
    <source>
        <dbReference type="Proteomes" id="UP000274556"/>
    </source>
</evidence>
<feature type="compositionally biased region" description="Basic residues" evidence="1">
    <location>
        <begin position="224"/>
        <end position="233"/>
    </location>
</feature>
<dbReference type="Proteomes" id="UP000274556">
    <property type="component" value="Unassembled WGS sequence"/>
</dbReference>
<sequence>MIGAADTAASMETVGDMDALTATRFSDPDLVGLQNFKLTRDLVCHLSFTSDNVKKIRQISLPRSRKRKYLYIFQCFRYSAHQAGGAAPGLNLNRVQSEMLTFAWVRRLVPPRPLAGRRFRSGGCAALGAHHARDSLFGKARKKTLDTGHRDREGEPPAGGRRTSGNDFGCMKAVEQRRRTEEDFVQAIGRKSIVFSQARTAPDRIRRMRAAFLPLTIRRRRWARRAAPAHRPRGYSTEAPALAGIKPSRIPSGTRRRAAPAR</sequence>
<evidence type="ECO:0000313" key="2">
    <source>
        <dbReference type="EMBL" id="RKT45688.1"/>
    </source>
</evidence>
<proteinExistence type="predicted"/>
<comment type="caution">
    <text evidence="2">The sequence shown here is derived from an EMBL/GenBank/DDBJ whole genome shotgun (WGS) entry which is preliminary data.</text>
</comment>
<dbReference type="EMBL" id="RBXL01000001">
    <property type="protein sequence ID" value="RKT45688.1"/>
    <property type="molecule type" value="Genomic_DNA"/>
</dbReference>
<evidence type="ECO:0000256" key="1">
    <source>
        <dbReference type="SAM" id="MobiDB-lite"/>
    </source>
</evidence>
<protein>
    <submittedName>
        <fullName evidence="2">Uncharacterized protein</fullName>
    </submittedName>
</protein>
<organism evidence="2 3">
    <name type="scientific">Thiocapsa rosea</name>
    <dbReference type="NCBI Taxonomy" id="69360"/>
    <lineage>
        <taxon>Bacteria</taxon>
        <taxon>Pseudomonadati</taxon>
        <taxon>Pseudomonadota</taxon>
        <taxon>Gammaproteobacteria</taxon>
        <taxon>Chromatiales</taxon>
        <taxon>Chromatiaceae</taxon>
        <taxon>Thiocapsa</taxon>
    </lineage>
</organism>
<accession>A0A495VD00</accession>